<protein>
    <submittedName>
        <fullName evidence="2">Uncharacterized protein</fullName>
    </submittedName>
</protein>
<feature type="signal peptide" evidence="1">
    <location>
        <begin position="1"/>
        <end position="18"/>
    </location>
</feature>
<dbReference type="HOGENOM" id="CLU_1615691_0_0_9"/>
<evidence type="ECO:0000313" key="2">
    <source>
        <dbReference type="EMBL" id="ADU29121.1"/>
    </source>
</evidence>
<reference evidence="2" key="1">
    <citation type="submission" date="2010-12" db="EMBL/GenBank/DDBJ databases">
        <title>Complete sequence of Bacillus cellulosilyticus DSM 2522.</title>
        <authorList>
            <consortium name="US DOE Joint Genome Institute"/>
            <person name="Lucas S."/>
            <person name="Copeland A."/>
            <person name="Lapidus A."/>
            <person name="Cheng J.-F."/>
            <person name="Bruce D."/>
            <person name="Goodwin L."/>
            <person name="Pitluck S."/>
            <person name="Chertkov O."/>
            <person name="Detter J.C."/>
            <person name="Han C."/>
            <person name="Tapia R."/>
            <person name="Land M."/>
            <person name="Hauser L."/>
            <person name="Jeffries C."/>
            <person name="Kyrpides N."/>
            <person name="Ivanova N."/>
            <person name="Mikhailova N."/>
            <person name="Brumm P."/>
            <person name="Mead D."/>
            <person name="Woyke T."/>
        </authorList>
    </citation>
    <scope>NUCLEOTIDE SEQUENCE [LARGE SCALE GENOMIC DNA]</scope>
    <source>
        <strain evidence="2">DSM 2522</strain>
    </source>
</reference>
<sequence>MYYKIVFFIGLLSLALLFGCEETTEESVSNIVISADDAKVIEKYLTEEIMTPNFGGAVFAEYEILETENDVEEIYLWALIQEYYQKGEVIEEGSGMSVPIVLSVRKESQSTKIVSHSLPRDGSYFTDDIKEMFPRHIQNKIFEYGSEHISKLIKDLEEKVKESY</sequence>
<dbReference type="PROSITE" id="PS51257">
    <property type="entry name" value="PROKAR_LIPOPROTEIN"/>
    <property type="match status" value="1"/>
</dbReference>
<dbReference type="eggNOG" id="ENOG50329HM">
    <property type="taxonomic scope" value="Bacteria"/>
</dbReference>
<dbReference type="OrthoDB" id="1955129at2"/>
<dbReference type="RefSeq" id="WP_013487462.1">
    <property type="nucleotide sequence ID" value="NC_014829.1"/>
</dbReference>
<keyword evidence="3" id="KW-1185">Reference proteome</keyword>
<accession>E6U0S3</accession>
<name>E6U0S3_EVAC2</name>
<dbReference type="EMBL" id="CP002394">
    <property type="protein sequence ID" value="ADU29121.1"/>
    <property type="molecule type" value="Genomic_DNA"/>
</dbReference>
<evidence type="ECO:0000313" key="3">
    <source>
        <dbReference type="Proteomes" id="UP000001401"/>
    </source>
</evidence>
<dbReference type="AlphaFoldDB" id="E6U0S3"/>
<proteinExistence type="predicted"/>
<dbReference type="KEGG" id="bco:Bcell_0843"/>
<dbReference type="STRING" id="649639.Bcell_0843"/>
<organism evidence="2 3">
    <name type="scientific">Evansella cellulosilytica (strain ATCC 21833 / DSM 2522 / FERM P-1141 / JCM 9156 / N-4)</name>
    <name type="common">Bacillus cellulosilyticus</name>
    <dbReference type="NCBI Taxonomy" id="649639"/>
    <lineage>
        <taxon>Bacteria</taxon>
        <taxon>Bacillati</taxon>
        <taxon>Bacillota</taxon>
        <taxon>Bacilli</taxon>
        <taxon>Bacillales</taxon>
        <taxon>Bacillaceae</taxon>
        <taxon>Evansella</taxon>
    </lineage>
</organism>
<evidence type="ECO:0000256" key="1">
    <source>
        <dbReference type="SAM" id="SignalP"/>
    </source>
</evidence>
<dbReference type="Proteomes" id="UP000001401">
    <property type="component" value="Chromosome"/>
</dbReference>
<gene>
    <name evidence="2" type="ordered locus">Bcell_0843</name>
</gene>
<feature type="chain" id="PRO_5039307089" evidence="1">
    <location>
        <begin position="19"/>
        <end position="164"/>
    </location>
</feature>
<keyword evidence="1" id="KW-0732">Signal</keyword>